<evidence type="ECO:0000313" key="2">
    <source>
        <dbReference type="EMBL" id="KAE9401879.1"/>
    </source>
</evidence>
<dbReference type="OrthoDB" id="9974981at2759"/>
<evidence type="ECO:0000259" key="1">
    <source>
        <dbReference type="Pfam" id="PF05368"/>
    </source>
</evidence>
<feature type="domain" description="NmrA-like" evidence="1">
    <location>
        <begin position="4"/>
        <end position="285"/>
    </location>
</feature>
<proteinExistence type="predicted"/>
<dbReference type="AlphaFoldDB" id="A0A6A4HTX3"/>
<gene>
    <name evidence="2" type="ORF">BT96DRAFT_974609</name>
</gene>
<dbReference type="PANTHER" id="PTHR43349">
    <property type="entry name" value="PINORESINOL REDUCTASE-RELATED"/>
    <property type="match status" value="1"/>
</dbReference>
<dbReference type="InterPro" id="IPR008030">
    <property type="entry name" value="NmrA-like"/>
</dbReference>
<dbReference type="InterPro" id="IPR050608">
    <property type="entry name" value="NmrA-type/Isoflavone_red_sf"/>
</dbReference>
<dbReference type="Proteomes" id="UP000799118">
    <property type="component" value="Unassembled WGS sequence"/>
</dbReference>
<protein>
    <submittedName>
        <fullName evidence="2">NAD-binding protein</fullName>
    </submittedName>
</protein>
<dbReference type="Gene3D" id="3.40.50.720">
    <property type="entry name" value="NAD(P)-binding Rossmann-like Domain"/>
    <property type="match status" value="1"/>
</dbReference>
<dbReference type="EMBL" id="ML769441">
    <property type="protein sequence ID" value="KAE9401879.1"/>
    <property type="molecule type" value="Genomic_DNA"/>
</dbReference>
<name>A0A6A4HTX3_9AGAR</name>
<keyword evidence="3" id="KW-1185">Reference proteome</keyword>
<dbReference type="SUPFAM" id="SSF51735">
    <property type="entry name" value="NAD(P)-binding Rossmann-fold domains"/>
    <property type="match status" value="1"/>
</dbReference>
<organism evidence="2 3">
    <name type="scientific">Gymnopus androsaceus JB14</name>
    <dbReference type="NCBI Taxonomy" id="1447944"/>
    <lineage>
        <taxon>Eukaryota</taxon>
        <taxon>Fungi</taxon>
        <taxon>Dikarya</taxon>
        <taxon>Basidiomycota</taxon>
        <taxon>Agaricomycotina</taxon>
        <taxon>Agaricomycetes</taxon>
        <taxon>Agaricomycetidae</taxon>
        <taxon>Agaricales</taxon>
        <taxon>Marasmiineae</taxon>
        <taxon>Omphalotaceae</taxon>
        <taxon>Gymnopus</taxon>
    </lineage>
</organism>
<reference evidence="2" key="1">
    <citation type="journal article" date="2019" name="Environ. Microbiol.">
        <title>Fungal ecological strategies reflected in gene transcription - a case study of two litter decomposers.</title>
        <authorList>
            <person name="Barbi F."/>
            <person name="Kohler A."/>
            <person name="Barry K."/>
            <person name="Baskaran P."/>
            <person name="Daum C."/>
            <person name="Fauchery L."/>
            <person name="Ihrmark K."/>
            <person name="Kuo A."/>
            <person name="LaButti K."/>
            <person name="Lipzen A."/>
            <person name="Morin E."/>
            <person name="Grigoriev I.V."/>
            <person name="Henrissat B."/>
            <person name="Lindahl B."/>
            <person name="Martin F."/>
        </authorList>
    </citation>
    <scope>NUCLEOTIDE SEQUENCE</scope>
    <source>
        <strain evidence="2">JB14</strain>
    </source>
</reference>
<evidence type="ECO:0000313" key="3">
    <source>
        <dbReference type="Proteomes" id="UP000799118"/>
    </source>
</evidence>
<sequence>MPSKQTVLQVGATGYTGLMIAKALVTSEQLAVKALVRPTSLSKPETKQLEALGVEIIPGDIVTSTAQDLEKALQGIDIVICTVLAFVDQKPLLLAAKRAGVKRVVPSDFGPRIPRGVFVMQDLKLATRDFIIENNIPHTFIQVGWWTNFMFPYPHGVKSSPFEDNGKEFIGAGNVKVAHTAYQSLGEFVKRIVVDPRTLNKTVQAYDGEITLEEGWALGTKVSGENFDDYPKVSAEELESRIGRSTLDALVYGYAKSLYVRGDNTVENAVKDGALDARELYPDYQPPSIEELAKEFYKNPPTFTYDASELPV</sequence>
<dbReference type="InterPro" id="IPR036291">
    <property type="entry name" value="NAD(P)-bd_dom_sf"/>
</dbReference>
<dbReference type="Gene3D" id="3.90.25.10">
    <property type="entry name" value="UDP-galactose 4-epimerase, domain 1"/>
    <property type="match status" value="1"/>
</dbReference>
<dbReference type="PANTHER" id="PTHR43349:SF93">
    <property type="entry name" value="ISOFLAVONE REDUCTASE HOMOLOG P3-RELATED"/>
    <property type="match status" value="1"/>
</dbReference>
<accession>A0A6A4HTX3</accession>
<dbReference type="Pfam" id="PF05368">
    <property type="entry name" value="NmrA"/>
    <property type="match status" value="1"/>
</dbReference>